<comment type="caution">
    <text evidence="4">The sequence shown here is derived from an EMBL/GenBank/DDBJ whole genome shotgun (WGS) entry which is preliminary data.</text>
</comment>
<dbReference type="Proteomes" id="UP001174888">
    <property type="component" value="Unassembled WGS sequence"/>
</dbReference>
<organism evidence="4 5">
    <name type="scientific">Ligilactobacillus salivarius</name>
    <dbReference type="NCBI Taxonomy" id="1624"/>
    <lineage>
        <taxon>Bacteria</taxon>
        <taxon>Bacillati</taxon>
        <taxon>Bacillota</taxon>
        <taxon>Bacilli</taxon>
        <taxon>Lactobacillales</taxon>
        <taxon>Lactobacillaceae</taxon>
        <taxon>Ligilactobacillus</taxon>
    </lineage>
</organism>
<dbReference type="Pfam" id="PF26337">
    <property type="entry name" value="Gtf3_C"/>
    <property type="match status" value="1"/>
</dbReference>
<proteinExistence type="predicted"/>
<keyword evidence="1" id="KW-0808">Transferase</keyword>
<sequence>MNYILSWQDSAHNTGGVKAKKDAEFFLNEEGFISIKIPVGKMQKLLYIIFKLPFILMKIKSGVIVVQFPTGTWTVLELITRCIKKLSGAKLVYIIHDIETLRYWSESDNNRKKEIELRLLKRADGIISLNAKMTEWLRSKGVKAPIENMRIWDYNNPQSARKMEEYNRTIGLAGNLDKVQFLKKIPSDINIYIYGPNKESNYPDNVKYVGNFSPDLLPLKIKESFGLVWDGDEISTCSGPLGNYLKYNNPHKLSMYLSSGIPVVIWSKAATAEFVKNARVGILLDDLNNLNTKLNKISEDEYKIMCSNAVNLSKKMRKGYFLKTALQNLIKQL</sequence>
<protein>
    <submittedName>
        <fullName evidence="4">Beta-1,6-galactofuranosyltransferase</fullName>
    </submittedName>
</protein>
<dbReference type="Gene3D" id="3.40.50.2000">
    <property type="entry name" value="Glycogen Phosphorylase B"/>
    <property type="match status" value="2"/>
</dbReference>
<dbReference type="InterPro" id="IPR058592">
    <property type="entry name" value="Gtf3_C"/>
</dbReference>
<evidence type="ECO:0000259" key="2">
    <source>
        <dbReference type="Pfam" id="PF26334"/>
    </source>
</evidence>
<feature type="domain" description="Glucosyltransferase 3-like C-terminal" evidence="3">
    <location>
        <begin position="172"/>
        <end position="328"/>
    </location>
</feature>
<dbReference type="Pfam" id="PF26334">
    <property type="entry name" value="Gtf3_N"/>
    <property type="match status" value="1"/>
</dbReference>
<gene>
    <name evidence="4" type="ORF">QYC35_00945</name>
</gene>
<accession>A0AAW7N415</accession>
<dbReference type="InterPro" id="IPR058591">
    <property type="entry name" value="Gtf3_N"/>
</dbReference>
<dbReference type="SUPFAM" id="SSF53756">
    <property type="entry name" value="UDP-Glycosyltransferase/glycogen phosphorylase"/>
    <property type="match status" value="1"/>
</dbReference>
<evidence type="ECO:0000313" key="5">
    <source>
        <dbReference type="Proteomes" id="UP001174888"/>
    </source>
</evidence>
<dbReference type="PIRSF" id="PIRSF007023">
    <property type="entry name" value="UDP-Galf_transf"/>
    <property type="match status" value="1"/>
</dbReference>
<dbReference type="RefSeq" id="WP_081509919.1">
    <property type="nucleotide sequence ID" value="NZ_JAUIQT010000001.1"/>
</dbReference>
<evidence type="ECO:0000256" key="1">
    <source>
        <dbReference type="ARBA" id="ARBA00022679"/>
    </source>
</evidence>
<dbReference type="AlphaFoldDB" id="A0AAW7N415"/>
<name>A0AAW7N415_9LACO</name>
<reference evidence="4" key="1">
    <citation type="submission" date="2023-07" db="EMBL/GenBank/DDBJ databases">
        <title>Complete genome sequence of Ligilactobacillus salivarius SRCM217594 isolated from Gallus gallus domesticus feces.</title>
        <authorList>
            <person name="Yang H.-G."/>
            <person name="Ryu M.-S."/>
            <person name="Ha G.-S."/>
            <person name="Yang H.-J."/>
            <person name="Jeong D.-Y."/>
        </authorList>
    </citation>
    <scope>NUCLEOTIDE SEQUENCE</scope>
    <source>
        <strain evidence="4">SRCM217594</strain>
    </source>
</reference>
<feature type="domain" description="Glucosyltransferase 3-like N-terminal" evidence="2">
    <location>
        <begin position="2"/>
        <end position="150"/>
    </location>
</feature>
<dbReference type="EMBL" id="JAUIQT010000001">
    <property type="protein sequence ID" value="MDN4832811.1"/>
    <property type="molecule type" value="Genomic_DNA"/>
</dbReference>
<evidence type="ECO:0000313" key="4">
    <source>
        <dbReference type="EMBL" id="MDN4832811.1"/>
    </source>
</evidence>
<evidence type="ECO:0000259" key="3">
    <source>
        <dbReference type="Pfam" id="PF26337"/>
    </source>
</evidence>